<dbReference type="RefSeq" id="WP_097246192.1">
    <property type="nucleotide sequence ID" value="NZ_JAMTCW010000002.1"/>
</dbReference>
<evidence type="ECO:0000259" key="1">
    <source>
        <dbReference type="Pfam" id="PF03435"/>
    </source>
</evidence>
<sequence length="317" mass="33790">MTVVILGGYGTVGREAAGALVAAGQRVRLVGRRPERARAVDGAEMVRADIADDRQLAEVLDDASVVLMCAELDNARVARACFERGVHYLDVSASHGVLRGIEELDDLAAAHDAVGVLSVGLIPGVSNLLARRVVEFSGGRTVRIGAVLGSGEAHGPAALRWTLDGLGTMSGSWRMAFPGGGRMVHRFPFSDQYTLVHTLGIDEARTGLALDSRPLTWSIGAARRPLLARLMRGRVVEWLLARVHVGSERFAVVAESGATSAWFVGHRQSHATGLVAALLVQRVGSFPAGVRHIDQLVEPGEFLAELDAYGFESHLPE</sequence>
<dbReference type="InterPro" id="IPR036291">
    <property type="entry name" value="NAD(P)-bd_dom_sf"/>
</dbReference>
<evidence type="ECO:0000313" key="2">
    <source>
        <dbReference type="EMBL" id="SNY87078.1"/>
    </source>
</evidence>
<keyword evidence="3" id="KW-1185">Reference proteome</keyword>
<dbReference type="PANTHER" id="PTHR43796">
    <property type="entry name" value="CARBOXYNORSPERMIDINE SYNTHASE"/>
    <property type="match status" value="1"/>
</dbReference>
<dbReference type="STRING" id="1379680.GCA_001612615_05250"/>
<protein>
    <submittedName>
        <fullName evidence="2">Saccharopine dehydrogenase NADP binding domain-containing protein</fullName>
    </submittedName>
</protein>
<dbReference type="Proteomes" id="UP000219565">
    <property type="component" value="Unassembled WGS sequence"/>
</dbReference>
<name>A0A285LQ86_9NOCA</name>
<dbReference type="SUPFAM" id="SSF51735">
    <property type="entry name" value="NAD(P)-binding Rossmann-fold domains"/>
    <property type="match status" value="1"/>
</dbReference>
<dbReference type="Gene3D" id="3.40.50.720">
    <property type="entry name" value="NAD(P)-binding Rossmann-like Domain"/>
    <property type="match status" value="1"/>
</dbReference>
<evidence type="ECO:0000313" key="3">
    <source>
        <dbReference type="Proteomes" id="UP000219565"/>
    </source>
</evidence>
<proteinExistence type="predicted"/>
<dbReference type="EMBL" id="OBEG01000004">
    <property type="protein sequence ID" value="SNY87078.1"/>
    <property type="molecule type" value="Genomic_DNA"/>
</dbReference>
<dbReference type="Pfam" id="PF03435">
    <property type="entry name" value="Sacchrp_dh_NADP"/>
    <property type="match status" value="1"/>
</dbReference>
<gene>
    <name evidence="2" type="ORF">SAMN04244553_4012</name>
</gene>
<accession>A0A285LQ86</accession>
<dbReference type="InterPro" id="IPR005097">
    <property type="entry name" value="Sacchrp_dh_NADP-bd"/>
</dbReference>
<dbReference type="OrthoDB" id="1910498at2"/>
<reference evidence="2 3" key="1">
    <citation type="submission" date="2017-09" db="EMBL/GenBank/DDBJ databases">
        <authorList>
            <person name="Ehlers B."/>
            <person name="Leendertz F.H."/>
        </authorList>
    </citation>
    <scope>NUCLEOTIDE SEQUENCE [LARGE SCALE GENOMIC DNA]</scope>
    <source>
        <strain evidence="2 3">DSM 45537</strain>
    </source>
</reference>
<dbReference type="AlphaFoldDB" id="A0A285LQ86"/>
<feature type="domain" description="Saccharopine dehydrogenase NADP binding" evidence="1">
    <location>
        <begin position="3"/>
        <end position="93"/>
    </location>
</feature>
<dbReference type="PANTHER" id="PTHR43796:SF2">
    <property type="entry name" value="CARBOXYNORSPERMIDINE SYNTHASE"/>
    <property type="match status" value="1"/>
</dbReference>
<organism evidence="2 3">
    <name type="scientific">Nocardia amikacinitolerans</name>
    <dbReference type="NCBI Taxonomy" id="756689"/>
    <lineage>
        <taxon>Bacteria</taxon>
        <taxon>Bacillati</taxon>
        <taxon>Actinomycetota</taxon>
        <taxon>Actinomycetes</taxon>
        <taxon>Mycobacteriales</taxon>
        <taxon>Nocardiaceae</taxon>
        <taxon>Nocardia</taxon>
    </lineage>
</organism>